<feature type="compositionally biased region" description="Low complexity" evidence="1">
    <location>
        <begin position="135"/>
        <end position="148"/>
    </location>
</feature>
<keyword evidence="2" id="KW-1133">Transmembrane helix</keyword>
<feature type="transmembrane region" description="Helical" evidence="2">
    <location>
        <begin position="38"/>
        <end position="57"/>
    </location>
</feature>
<keyword evidence="4" id="KW-1185">Reference proteome</keyword>
<protein>
    <submittedName>
        <fullName evidence="3">Uncharacterized protein</fullName>
    </submittedName>
</protein>
<accession>A0A1U9NIC7</accession>
<dbReference type="OrthoDB" id="1593511at2"/>
<evidence type="ECO:0000256" key="1">
    <source>
        <dbReference type="SAM" id="MobiDB-lite"/>
    </source>
</evidence>
<sequence>MTEHIKRPLSLKIIAALFIVDGVLRILTMFVTRFQNSPITPIIGIITLFAGCGLLTLSSGWRTFILVILWFYMIYIPSIIAISIKYNIYKLTPVNTEIFQRPLFYIMAYLLCLFLFVLWMYRVLTRPEVRKLFTQKQTPKPQTEQPLTDQPTQS</sequence>
<dbReference type="Proteomes" id="UP000189674">
    <property type="component" value="Chromosome"/>
</dbReference>
<proteinExistence type="predicted"/>
<gene>
    <name evidence="3" type="ORF">STSP2_00819</name>
</gene>
<reference evidence="4" key="1">
    <citation type="submission" date="2017-02" db="EMBL/GenBank/DDBJ databases">
        <title>Comparative genomics and description of representatives of a novel lineage of planctomycetes thriving in anoxic sediments.</title>
        <authorList>
            <person name="Spring S."/>
            <person name="Bunk B."/>
            <person name="Sproer C."/>
        </authorList>
    </citation>
    <scope>NUCLEOTIDE SEQUENCE [LARGE SCALE GENOMIC DNA]</scope>
    <source>
        <strain evidence="4">ST-NAGAB-D1</strain>
    </source>
</reference>
<dbReference type="KEGG" id="alus:STSP2_00819"/>
<feature type="region of interest" description="Disordered" evidence="1">
    <location>
        <begin position="135"/>
        <end position="154"/>
    </location>
</feature>
<dbReference type="RefSeq" id="WP_146660051.1">
    <property type="nucleotide sequence ID" value="NZ_CP019791.1"/>
</dbReference>
<organism evidence="3 4">
    <name type="scientific">Anaerohalosphaera lusitana</name>
    <dbReference type="NCBI Taxonomy" id="1936003"/>
    <lineage>
        <taxon>Bacteria</taxon>
        <taxon>Pseudomonadati</taxon>
        <taxon>Planctomycetota</taxon>
        <taxon>Phycisphaerae</taxon>
        <taxon>Sedimentisphaerales</taxon>
        <taxon>Anaerohalosphaeraceae</taxon>
        <taxon>Anaerohalosphaera</taxon>
    </lineage>
</organism>
<name>A0A1U9NIC7_9BACT</name>
<keyword evidence="2" id="KW-0472">Membrane</keyword>
<feature type="transmembrane region" description="Helical" evidence="2">
    <location>
        <begin position="104"/>
        <end position="124"/>
    </location>
</feature>
<feature type="transmembrane region" description="Helical" evidence="2">
    <location>
        <begin position="12"/>
        <end position="32"/>
    </location>
</feature>
<evidence type="ECO:0000313" key="3">
    <source>
        <dbReference type="EMBL" id="AQT67671.1"/>
    </source>
</evidence>
<dbReference type="EMBL" id="CP019791">
    <property type="protein sequence ID" value="AQT67671.1"/>
    <property type="molecule type" value="Genomic_DNA"/>
</dbReference>
<feature type="transmembrane region" description="Helical" evidence="2">
    <location>
        <begin position="64"/>
        <end position="84"/>
    </location>
</feature>
<dbReference type="AlphaFoldDB" id="A0A1U9NIC7"/>
<evidence type="ECO:0000313" key="4">
    <source>
        <dbReference type="Proteomes" id="UP000189674"/>
    </source>
</evidence>
<evidence type="ECO:0000256" key="2">
    <source>
        <dbReference type="SAM" id="Phobius"/>
    </source>
</evidence>
<keyword evidence="2" id="KW-0812">Transmembrane</keyword>